<gene>
    <name evidence="1" type="ORF">L6164_010911</name>
</gene>
<evidence type="ECO:0000313" key="2">
    <source>
        <dbReference type="Proteomes" id="UP000828941"/>
    </source>
</evidence>
<comment type="caution">
    <text evidence="1">The sequence shown here is derived from an EMBL/GenBank/DDBJ whole genome shotgun (WGS) entry which is preliminary data.</text>
</comment>
<accession>A0ACB9P6B6</accession>
<dbReference type="Proteomes" id="UP000828941">
    <property type="component" value="Chromosome 5"/>
</dbReference>
<keyword evidence="2" id="KW-1185">Reference proteome</keyword>
<protein>
    <submittedName>
        <fullName evidence="1">Uncharacterized protein</fullName>
    </submittedName>
</protein>
<organism evidence="1 2">
    <name type="scientific">Bauhinia variegata</name>
    <name type="common">Purple orchid tree</name>
    <name type="synonym">Phanera variegata</name>
    <dbReference type="NCBI Taxonomy" id="167791"/>
    <lineage>
        <taxon>Eukaryota</taxon>
        <taxon>Viridiplantae</taxon>
        <taxon>Streptophyta</taxon>
        <taxon>Embryophyta</taxon>
        <taxon>Tracheophyta</taxon>
        <taxon>Spermatophyta</taxon>
        <taxon>Magnoliopsida</taxon>
        <taxon>eudicotyledons</taxon>
        <taxon>Gunneridae</taxon>
        <taxon>Pentapetalae</taxon>
        <taxon>rosids</taxon>
        <taxon>fabids</taxon>
        <taxon>Fabales</taxon>
        <taxon>Fabaceae</taxon>
        <taxon>Cercidoideae</taxon>
        <taxon>Cercideae</taxon>
        <taxon>Bauhiniinae</taxon>
        <taxon>Bauhinia</taxon>
    </lineage>
</organism>
<name>A0ACB9P6B6_BAUVA</name>
<proteinExistence type="predicted"/>
<reference evidence="1 2" key="1">
    <citation type="journal article" date="2022" name="DNA Res.">
        <title>Chromosomal-level genome assembly of the orchid tree Bauhinia variegata (Leguminosae; Cercidoideae) supports the allotetraploid origin hypothesis of Bauhinia.</title>
        <authorList>
            <person name="Zhong Y."/>
            <person name="Chen Y."/>
            <person name="Zheng D."/>
            <person name="Pang J."/>
            <person name="Liu Y."/>
            <person name="Luo S."/>
            <person name="Meng S."/>
            <person name="Qian L."/>
            <person name="Wei D."/>
            <person name="Dai S."/>
            <person name="Zhou R."/>
        </authorList>
    </citation>
    <scope>NUCLEOTIDE SEQUENCE [LARGE SCALE GENOMIC DNA]</scope>
    <source>
        <strain evidence="1">BV-YZ2020</strain>
    </source>
</reference>
<sequence length="173" mass="18885">MEAQLIRRILAIVASLAFLVVLAVMCPSGTGGRGISSIWLGDRSSTFSTWHRKLLHLHPAKALVEPNRIWGDKCSKSDIVINQGPTAALPSGIPTYTVEIMNMCTSGCDISGIHLSCGWFSSARLINPKVFKRLRFNDCLVNDGRPLVNGGTISFRYANTYLYPLSVSSVVCK</sequence>
<evidence type="ECO:0000313" key="1">
    <source>
        <dbReference type="EMBL" id="KAI4343577.1"/>
    </source>
</evidence>
<dbReference type="EMBL" id="CM039430">
    <property type="protein sequence ID" value="KAI4343577.1"/>
    <property type="molecule type" value="Genomic_DNA"/>
</dbReference>